<dbReference type="CDD" id="cd18682">
    <property type="entry name" value="PIN_VapC-like"/>
    <property type="match status" value="1"/>
</dbReference>
<comment type="similarity">
    <text evidence="5">Belongs to the PINc/VapC protein family.</text>
</comment>
<sequence>MIQVVDTSVLLAGLLGEVGGEVLLRPGQTFHFSAVNLGEVYSKVLERGGAGADVDAFLAALPLSIDPFDGELARIVGDLRLLTRRRGLSFGDRACLALAMRSNLPVLTADRAWLELGLDLDIRLIR</sequence>
<name>A0ABU8H4P4_9SPHN</name>
<dbReference type="InterPro" id="IPR029060">
    <property type="entry name" value="PIN-like_dom_sf"/>
</dbReference>
<evidence type="ECO:0000256" key="5">
    <source>
        <dbReference type="HAMAP-Rule" id="MF_00265"/>
    </source>
</evidence>
<dbReference type="InterPro" id="IPR002716">
    <property type="entry name" value="PIN_dom"/>
</dbReference>
<evidence type="ECO:0000256" key="4">
    <source>
        <dbReference type="ARBA" id="ARBA00022801"/>
    </source>
</evidence>
<evidence type="ECO:0000256" key="2">
    <source>
        <dbReference type="ARBA" id="ARBA00022722"/>
    </source>
</evidence>
<dbReference type="EC" id="3.1.-.-" evidence="5"/>
<keyword evidence="3 5" id="KW-0479">Metal-binding</keyword>
<reference evidence="7 8" key="1">
    <citation type="journal article" date="2013" name="Int. J. Syst. Evol. Microbiol.">
        <title>Sphingomonas kyungheensis sp. nov., a bacterium with ginsenoside-converting activity isolated from soil of a ginseng field.</title>
        <authorList>
            <person name="Son H.M."/>
            <person name="Yang J.E."/>
            <person name="Park Y."/>
            <person name="Han C.K."/>
            <person name="Kim S.G."/>
            <person name="Kook M."/>
            <person name="Yi T.H."/>
        </authorList>
    </citation>
    <scope>NUCLEOTIDE SEQUENCE [LARGE SCALE GENOMIC DNA]</scope>
    <source>
        <strain evidence="7 8">LMG 26582</strain>
    </source>
</reference>
<feature type="binding site" evidence="5">
    <location>
        <position position="6"/>
    </location>
    <ligand>
        <name>Mg(2+)</name>
        <dbReference type="ChEBI" id="CHEBI:18420"/>
    </ligand>
</feature>
<dbReference type="HAMAP" id="MF_00265">
    <property type="entry name" value="VapC_Nob1"/>
    <property type="match status" value="1"/>
</dbReference>
<dbReference type="InterPro" id="IPR022907">
    <property type="entry name" value="VapC_family"/>
</dbReference>
<feature type="binding site" evidence="5">
    <location>
        <position position="92"/>
    </location>
    <ligand>
        <name>Mg(2+)</name>
        <dbReference type="ChEBI" id="CHEBI:18420"/>
    </ligand>
</feature>
<keyword evidence="2 5" id="KW-0540">Nuclease</keyword>
<proteinExistence type="inferred from homology"/>
<dbReference type="Gene3D" id="3.40.50.1010">
    <property type="entry name" value="5'-nuclease"/>
    <property type="match status" value="1"/>
</dbReference>
<gene>
    <name evidence="5" type="primary">vapC</name>
    <name evidence="7" type="ORF">V8201_12595</name>
</gene>
<dbReference type="SUPFAM" id="SSF88723">
    <property type="entry name" value="PIN domain-like"/>
    <property type="match status" value="1"/>
</dbReference>
<organism evidence="7 8">
    <name type="scientific">Sphingomonas kyungheensis</name>
    <dbReference type="NCBI Taxonomy" id="1069987"/>
    <lineage>
        <taxon>Bacteria</taxon>
        <taxon>Pseudomonadati</taxon>
        <taxon>Pseudomonadota</taxon>
        <taxon>Alphaproteobacteria</taxon>
        <taxon>Sphingomonadales</taxon>
        <taxon>Sphingomonadaceae</taxon>
        <taxon>Sphingomonas</taxon>
    </lineage>
</organism>
<keyword evidence="8" id="KW-1185">Reference proteome</keyword>
<dbReference type="Proteomes" id="UP001367771">
    <property type="component" value="Unassembled WGS sequence"/>
</dbReference>
<evidence type="ECO:0000256" key="3">
    <source>
        <dbReference type="ARBA" id="ARBA00022723"/>
    </source>
</evidence>
<dbReference type="Pfam" id="PF01850">
    <property type="entry name" value="PIN"/>
    <property type="match status" value="1"/>
</dbReference>
<feature type="domain" description="PIN" evidence="6">
    <location>
        <begin position="4"/>
        <end position="114"/>
    </location>
</feature>
<evidence type="ECO:0000256" key="1">
    <source>
        <dbReference type="ARBA" id="ARBA00022649"/>
    </source>
</evidence>
<keyword evidence="4 5" id="KW-0378">Hydrolase</keyword>
<dbReference type="RefSeq" id="WP_336545522.1">
    <property type="nucleotide sequence ID" value="NZ_JBBBDM010000006.1"/>
</dbReference>
<accession>A0ABU8H4P4</accession>
<keyword evidence="5" id="KW-0800">Toxin</keyword>
<evidence type="ECO:0000313" key="8">
    <source>
        <dbReference type="Proteomes" id="UP001367771"/>
    </source>
</evidence>
<comment type="cofactor">
    <cofactor evidence="5">
        <name>Mg(2+)</name>
        <dbReference type="ChEBI" id="CHEBI:18420"/>
    </cofactor>
</comment>
<keyword evidence="5" id="KW-0460">Magnesium</keyword>
<keyword evidence="1 5" id="KW-1277">Toxin-antitoxin system</keyword>
<comment type="function">
    <text evidence="5">Toxic component of a toxin-antitoxin (TA) system. An RNase.</text>
</comment>
<protein>
    <recommendedName>
        <fullName evidence="5">Ribonuclease VapC</fullName>
        <shortName evidence="5">RNase VapC</shortName>
        <ecNumber evidence="5">3.1.-.-</ecNumber>
    </recommendedName>
    <alternativeName>
        <fullName evidence="5">Toxin VapC</fullName>
    </alternativeName>
</protein>
<comment type="caution">
    <text evidence="7">The sequence shown here is derived from an EMBL/GenBank/DDBJ whole genome shotgun (WGS) entry which is preliminary data.</text>
</comment>
<dbReference type="EMBL" id="JBBBDM010000006">
    <property type="protein sequence ID" value="MEI5687921.1"/>
    <property type="molecule type" value="Genomic_DNA"/>
</dbReference>
<evidence type="ECO:0000259" key="6">
    <source>
        <dbReference type="Pfam" id="PF01850"/>
    </source>
</evidence>
<evidence type="ECO:0000313" key="7">
    <source>
        <dbReference type="EMBL" id="MEI5687921.1"/>
    </source>
</evidence>